<organism evidence="2 3">
    <name type="scientific">Monilinia fructicola</name>
    <name type="common">Brown rot fungus</name>
    <name type="synonym">Ciboria fructicola</name>
    <dbReference type="NCBI Taxonomy" id="38448"/>
    <lineage>
        <taxon>Eukaryota</taxon>
        <taxon>Fungi</taxon>
        <taxon>Dikarya</taxon>
        <taxon>Ascomycota</taxon>
        <taxon>Pezizomycotina</taxon>
        <taxon>Leotiomycetes</taxon>
        <taxon>Helotiales</taxon>
        <taxon>Sclerotiniaceae</taxon>
        <taxon>Monilinia</taxon>
    </lineage>
</organism>
<keyword evidence="3" id="KW-1185">Reference proteome</keyword>
<dbReference type="AlphaFoldDB" id="A0A5M9JG15"/>
<evidence type="ECO:0000313" key="3">
    <source>
        <dbReference type="Proteomes" id="UP000322873"/>
    </source>
</evidence>
<feature type="region of interest" description="Disordered" evidence="1">
    <location>
        <begin position="47"/>
        <end position="121"/>
    </location>
</feature>
<evidence type="ECO:0000256" key="1">
    <source>
        <dbReference type="SAM" id="MobiDB-lite"/>
    </source>
</evidence>
<dbReference type="EMBL" id="VICG01000011">
    <property type="protein sequence ID" value="KAA8567263.1"/>
    <property type="molecule type" value="Genomic_DNA"/>
</dbReference>
<dbReference type="VEuPathDB" id="FungiDB:MFRU_007g03060"/>
<feature type="compositionally biased region" description="Polar residues" evidence="1">
    <location>
        <begin position="97"/>
        <end position="113"/>
    </location>
</feature>
<evidence type="ECO:0000313" key="2">
    <source>
        <dbReference type="EMBL" id="KAA8567263.1"/>
    </source>
</evidence>
<protein>
    <submittedName>
        <fullName evidence="2">Uncharacterized protein</fullName>
    </submittedName>
</protein>
<accession>A0A5M9JG15</accession>
<comment type="caution">
    <text evidence="2">The sequence shown here is derived from an EMBL/GenBank/DDBJ whole genome shotgun (WGS) entry which is preliminary data.</text>
</comment>
<gene>
    <name evidence="2" type="ORF">EYC84_010298</name>
</gene>
<reference evidence="2 3" key="1">
    <citation type="submission" date="2019-06" db="EMBL/GenBank/DDBJ databases">
        <title>Genome Sequence of the Brown Rot Fungal Pathogen Monilinia fructicola.</title>
        <authorList>
            <person name="De Miccolis Angelini R.M."/>
            <person name="Landi L."/>
            <person name="Abate D."/>
            <person name="Pollastro S."/>
            <person name="Romanazzi G."/>
            <person name="Faretra F."/>
        </authorList>
    </citation>
    <scope>NUCLEOTIDE SEQUENCE [LARGE SCALE GENOMIC DNA]</scope>
    <source>
        <strain evidence="2 3">Mfrc123</strain>
    </source>
</reference>
<feature type="compositionally biased region" description="Basic and acidic residues" evidence="1">
    <location>
        <begin position="72"/>
        <end position="88"/>
    </location>
</feature>
<sequence length="424" mass="48192">MFRTTPPTLFRQLPALLKFKLHQPLPLTQRESTQLLELLTTSFRQQLDSEHGPSDIGPGTNHVKVDASPLHKQHENSRARRLSDSGHKHTDRHLKSILTNPLFSQRTQRSEPGSPQDPMDTFDRAAARGMMTLNYAKAILIAKKRQLQSSHETLEDSMKRSGAGLKILKWLTSSGLTQNAQFLLQDPKFGVVLFEFMRAEGYEEVYWEWINKAIHDTNVTSTELRGLAHLLSRIVELTSRLEASFNTSISILLRVAEMAKDLGFGRIHSLLVDPGQHVLNSILESPRQVRASTSLESFMTFQHILPVCSMHDVDLHTLDIYSPYHQSANQFLDFLRQRPSLKEPETEDPGKPSDRKEAKKMVSISLMAAKLLLEQKRVNDATWIMERLRTNYPKLLGIEADMQERKGEVDEASSIQMLESISIA</sequence>
<dbReference type="Proteomes" id="UP000322873">
    <property type="component" value="Unassembled WGS sequence"/>
</dbReference>
<proteinExistence type="predicted"/>
<name>A0A5M9JG15_MONFR</name>